<name>A0AAW1DK72_9HEMI</name>
<sequence>MARREPSRCENGICGEDAVVLPAEQPFKKEEEEAAREVRIDQQISYSNILQLSKVSKQIPTFKAIIKPKTDNNADCKKILKEIINPCNLKIGVSKLKQLKSGDVLIETERKKDISVLCEAINKESSELRAIPNKKFLPRMIIRDIPEEIDEKNAISTIIKQNSELNIKNDEITFKYILKNKRNNRNLIIEVKPELRKKLIDKRLKIMWVTCPVLDFIHLKKCYNCNKYNHSSKICKGELSCPLCAEKHCLKDCKATPDKFTCINCVNFNKYNKKKVNTNHSVFSSKCEYKKVIEDKLKANIDYGF</sequence>
<comment type="caution">
    <text evidence="1">The sequence shown here is derived from an EMBL/GenBank/DDBJ whole genome shotgun (WGS) entry which is preliminary data.</text>
</comment>
<dbReference type="AlphaFoldDB" id="A0AAW1DK72"/>
<evidence type="ECO:0000313" key="1">
    <source>
        <dbReference type="EMBL" id="KAK9508839.1"/>
    </source>
</evidence>
<dbReference type="EMBL" id="JAPXFL010000003">
    <property type="protein sequence ID" value="KAK9508839.1"/>
    <property type="molecule type" value="Genomic_DNA"/>
</dbReference>
<accession>A0AAW1DK72</accession>
<reference evidence="1 2" key="1">
    <citation type="submission" date="2022-12" db="EMBL/GenBank/DDBJ databases">
        <title>Chromosome-level genome assembly of true bugs.</title>
        <authorList>
            <person name="Ma L."/>
            <person name="Li H."/>
        </authorList>
    </citation>
    <scope>NUCLEOTIDE SEQUENCE [LARGE SCALE GENOMIC DNA]</scope>
    <source>
        <strain evidence="1">Lab_2022b</strain>
    </source>
</reference>
<keyword evidence="2" id="KW-1185">Reference proteome</keyword>
<proteinExistence type="predicted"/>
<evidence type="ECO:0000313" key="2">
    <source>
        <dbReference type="Proteomes" id="UP001461498"/>
    </source>
</evidence>
<gene>
    <name evidence="1" type="ORF">O3M35_006300</name>
</gene>
<dbReference type="Proteomes" id="UP001461498">
    <property type="component" value="Unassembled WGS sequence"/>
</dbReference>
<organism evidence="1 2">
    <name type="scientific">Rhynocoris fuscipes</name>
    <dbReference type="NCBI Taxonomy" id="488301"/>
    <lineage>
        <taxon>Eukaryota</taxon>
        <taxon>Metazoa</taxon>
        <taxon>Ecdysozoa</taxon>
        <taxon>Arthropoda</taxon>
        <taxon>Hexapoda</taxon>
        <taxon>Insecta</taxon>
        <taxon>Pterygota</taxon>
        <taxon>Neoptera</taxon>
        <taxon>Paraneoptera</taxon>
        <taxon>Hemiptera</taxon>
        <taxon>Heteroptera</taxon>
        <taxon>Panheteroptera</taxon>
        <taxon>Cimicomorpha</taxon>
        <taxon>Reduviidae</taxon>
        <taxon>Harpactorinae</taxon>
        <taxon>Harpactorini</taxon>
        <taxon>Rhynocoris</taxon>
    </lineage>
</organism>
<protein>
    <recommendedName>
        <fullName evidence="3">Gag-like protein</fullName>
    </recommendedName>
</protein>
<evidence type="ECO:0008006" key="3">
    <source>
        <dbReference type="Google" id="ProtNLM"/>
    </source>
</evidence>